<keyword evidence="1" id="KW-1133">Transmembrane helix</keyword>
<dbReference type="InterPro" id="IPR036397">
    <property type="entry name" value="RNaseH_sf"/>
</dbReference>
<organism evidence="2 3">
    <name type="scientific">Trachymyrmex septentrionalis</name>
    <dbReference type="NCBI Taxonomy" id="34720"/>
    <lineage>
        <taxon>Eukaryota</taxon>
        <taxon>Metazoa</taxon>
        <taxon>Ecdysozoa</taxon>
        <taxon>Arthropoda</taxon>
        <taxon>Hexapoda</taxon>
        <taxon>Insecta</taxon>
        <taxon>Pterygota</taxon>
        <taxon>Neoptera</taxon>
        <taxon>Endopterygota</taxon>
        <taxon>Hymenoptera</taxon>
        <taxon>Apocrita</taxon>
        <taxon>Aculeata</taxon>
        <taxon>Formicoidea</taxon>
        <taxon>Formicidae</taxon>
        <taxon>Myrmicinae</taxon>
        <taxon>Trachymyrmex</taxon>
    </lineage>
</organism>
<evidence type="ECO:0000313" key="2">
    <source>
        <dbReference type="EMBL" id="KYN45277.1"/>
    </source>
</evidence>
<gene>
    <name evidence="2" type="ORF">ALC56_00283</name>
</gene>
<protein>
    <submittedName>
        <fullName evidence="2">Uncharacterized protein</fullName>
    </submittedName>
</protein>
<evidence type="ECO:0000313" key="3">
    <source>
        <dbReference type="Proteomes" id="UP000078541"/>
    </source>
</evidence>
<feature type="transmembrane region" description="Helical" evidence="1">
    <location>
        <begin position="76"/>
        <end position="96"/>
    </location>
</feature>
<name>A0A151K1D5_9HYME</name>
<dbReference type="PANTHER" id="PTHR47326:SF1">
    <property type="entry name" value="HTH PSQ-TYPE DOMAIN-CONTAINING PROTEIN"/>
    <property type="match status" value="1"/>
</dbReference>
<dbReference type="GO" id="GO:0003676">
    <property type="term" value="F:nucleic acid binding"/>
    <property type="evidence" value="ECO:0007669"/>
    <property type="project" value="InterPro"/>
</dbReference>
<sequence>ACLNKQFPRRWMGWYGPIRWRARSPDLNPLDFFFWSYCKELIYKTLPEDAEDLETRLRYAIWAIEQDIMENVQRNLLRCMQGCILMVILNIFYKIFSSVLSGHLKQCTLFRAFKTIRSFQDDRKQSALFRMTNTFLPGIFLVRQSEKRKE</sequence>
<dbReference type="STRING" id="34720.A0A151K1D5"/>
<keyword evidence="1" id="KW-0812">Transmembrane</keyword>
<evidence type="ECO:0000256" key="1">
    <source>
        <dbReference type="SAM" id="Phobius"/>
    </source>
</evidence>
<feature type="non-terminal residue" evidence="2">
    <location>
        <position position="1"/>
    </location>
</feature>
<dbReference type="AlphaFoldDB" id="A0A151K1D5"/>
<reference evidence="2 3" key="1">
    <citation type="submission" date="2016-03" db="EMBL/GenBank/DDBJ databases">
        <title>Trachymyrmex septentrionalis WGS genome.</title>
        <authorList>
            <person name="Nygaard S."/>
            <person name="Hu H."/>
            <person name="Boomsma J."/>
            <person name="Zhang G."/>
        </authorList>
    </citation>
    <scope>NUCLEOTIDE SEQUENCE [LARGE SCALE GENOMIC DNA]</scope>
    <source>
        <strain evidence="2">Tsep2-gDNA-1</strain>
        <tissue evidence="2">Whole body</tissue>
    </source>
</reference>
<keyword evidence="1" id="KW-0472">Membrane</keyword>
<dbReference type="EMBL" id="KQ981178">
    <property type="protein sequence ID" value="KYN45277.1"/>
    <property type="molecule type" value="Genomic_DNA"/>
</dbReference>
<dbReference type="Proteomes" id="UP000078541">
    <property type="component" value="Unassembled WGS sequence"/>
</dbReference>
<dbReference type="PANTHER" id="PTHR47326">
    <property type="entry name" value="TRANSPOSABLE ELEMENT TC3 TRANSPOSASE-LIKE PROTEIN"/>
    <property type="match status" value="1"/>
</dbReference>
<keyword evidence="3" id="KW-1185">Reference proteome</keyword>
<dbReference type="Gene3D" id="3.30.420.10">
    <property type="entry name" value="Ribonuclease H-like superfamily/Ribonuclease H"/>
    <property type="match status" value="1"/>
</dbReference>
<accession>A0A151K1D5</accession>
<proteinExistence type="predicted"/>